<evidence type="ECO:0000256" key="1">
    <source>
        <dbReference type="ARBA" id="ARBA00022536"/>
    </source>
</evidence>
<dbReference type="InterPro" id="IPR013111">
    <property type="entry name" value="EGF_extracell"/>
</dbReference>
<keyword evidence="3 4" id="KW-1015">Disulfide bond</keyword>
<sequence length="355" mass="37616">MQKAFLIAIAALAVIPATVRGACPNSCSGHGRCGTDDVCACYPNWMSGDCSERRCPYTKAWADVPDITVSGRDAHHYAECGNRGTCDRSVGECVCDDGFEGEGCERLSCPGGNTCNGHGTCELMNQVNELDLDGSTTAAYAGWDATKVQVCVCDPGYEGYNCMDRKCKLGDDPLTLYSSTGVAEINEEQTITLTVGTGFKAGSQFLLGYTDWRGETWITRPIDVATTTLASIAVKEALLSLPQRAIDDIEVNVDTDTTASKVISVTFTSLETPGDQPLLTLYTDGCTSDGCQPYYAGVLNSDDAAPTTATVAVAQDGTGERTVCSSRGICDTETGVCSCFDGFYGQACEKQTLVQ</sequence>
<gene>
    <name evidence="7" type="ORF">FCC1311_039132</name>
</gene>
<feature type="domain" description="EGF-like" evidence="6">
    <location>
        <begin position="71"/>
        <end position="105"/>
    </location>
</feature>
<dbReference type="PRINTS" id="PR00011">
    <property type="entry name" value="EGFLAMININ"/>
</dbReference>
<dbReference type="GO" id="GO:0042803">
    <property type="term" value="F:protein homodimerization activity"/>
    <property type="evidence" value="ECO:0007669"/>
    <property type="project" value="TreeGrafter"/>
</dbReference>
<dbReference type="PROSITE" id="PS50026">
    <property type="entry name" value="EGF_3"/>
    <property type="match status" value="1"/>
</dbReference>
<protein>
    <submittedName>
        <fullName evidence="7">Multiple epidermal growth factor-like domains protein 11</fullName>
    </submittedName>
</protein>
<dbReference type="InterPro" id="IPR000742">
    <property type="entry name" value="EGF"/>
</dbReference>
<keyword evidence="5" id="KW-0732">Signal</keyword>
<evidence type="ECO:0000256" key="3">
    <source>
        <dbReference type="ARBA" id="ARBA00023157"/>
    </source>
</evidence>
<name>A0A2R5G9I3_9STRA</name>
<dbReference type="InterPro" id="IPR051216">
    <property type="entry name" value="Teneurin"/>
</dbReference>
<dbReference type="PROSITE" id="PS00022">
    <property type="entry name" value="EGF_1"/>
    <property type="match status" value="2"/>
</dbReference>
<dbReference type="EMBL" id="BEYU01000035">
    <property type="protein sequence ID" value="GBG27690.1"/>
    <property type="molecule type" value="Genomic_DNA"/>
</dbReference>
<comment type="caution">
    <text evidence="4">Lacks conserved residue(s) required for the propagation of feature annotation.</text>
</comment>
<dbReference type="GO" id="GO:0046982">
    <property type="term" value="F:protein heterodimerization activity"/>
    <property type="evidence" value="ECO:0007669"/>
    <property type="project" value="TreeGrafter"/>
</dbReference>
<dbReference type="PANTHER" id="PTHR11219">
    <property type="entry name" value="TENEURIN AND N-ACETYLGLUCOSAMINE-1-PHOSPHODIESTER ALPHA-N-ACETYLGLUCOSAMINIDASE"/>
    <property type="match status" value="1"/>
</dbReference>
<evidence type="ECO:0000256" key="5">
    <source>
        <dbReference type="SAM" id="SignalP"/>
    </source>
</evidence>
<dbReference type="Proteomes" id="UP000241890">
    <property type="component" value="Unassembled WGS sequence"/>
</dbReference>
<dbReference type="InParanoid" id="A0A2R5G9I3"/>
<evidence type="ECO:0000256" key="2">
    <source>
        <dbReference type="ARBA" id="ARBA00022737"/>
    </source>
</evidence>
<evidence type="ECO:0000313" key="7">
    <source>
        <dbReference type="EMBL" id="GBG27690.1"/>
    </source>
</evidence>
<evidence type="ECO:0000313" key="8">
    <source>
        <dbReference type="Proteomes" id="UP000241890"/>
    </source>
</evidence>
<reference evidence="7 8" key="1">
    <citation type="submission" date="2017-12" db="EMBL/GenBank/DDBJ databases">
        <title>Sequencing, de novo assembly and annotation of complete genome of a new Thraustochytrid species, strain FCC1311.</title>
        <authorList>
            <person name="Sedici K."/>
            <person name="Godart F."/>
            <person name="Aiese Cigliano R."/>
            <person name="Sanseverino W."/>
            <person name="Barakat M."/>
            <person name="Ortet P."/>
            <person name="Marechal E."/>
            <person name="Cagnac O."/>
            <person name="Amato A."/>
        </authorList>
    </citation>
    <scope>NUCLEOTIDE SEQUENCE [LARGE SCALE GENOMIC DNA]</scope>
</reference>
<evidence type="ECO:0000259" key="6">
    <source>
        <dbReference type="PROSITE" id="PS50026"/>
    </source>
</evidence>
<keyword evidence="8" id="KW-1185">Reference proteome</keyword>
<dbReference type="PROSITE" id="PS01186">
    <property type="entry name" value="EGF_2"/>
    <property type="match status" value="2"/>
</dbReference>
<dbReference type="PANTHER" id="PTHR11219:SF69">
    <property type="entry name" value="TENEURIN-A"/>
    <property type="match status" value="1"/>
</dbReference>
<dbReference type="OrthoDB" id="6130531at2759"/>
<keyword evidence="1 4" id="KW-0245">EGF-like domain</keyword>
<evidence type="ECO:0000256" key="4">
    <source>
        <dbReference type="PROSITE-ProRule" id="PRU00076"/>
    </source>
</evidence>
<comment type="caution">
    <text evidence="7">The sequence shown here is derived from an EMBL/GenBank/DDBJ whole genome shotgun (WGS) entry which is preliminary data.</text>
</comment>
<accession>A0A2R5G9I3</accession>
<dbReference type="SMART" id="SM00181">
    <property type="entry name" value="EGF"/>
    <property type="match status" value="4"/>
</dbReference>
<dbReference type="AlphaFoldDB" id="A0A2R5G9I3"/>
<dbReference type="GO" id="GO:0050839">
    <property type="term" value="F:cell adhesion molecule binding"/>
    <property type="evidence" value="ECO:0007669"/>
    <property type="project" value="TreeGrafter"/>
</dbReference>
<proteinExistence type="predicted"/>
<dbReference type="Pfam" id="PF07974">
    <property type="entry name" value="EGF_2"/>
    <property type="match status" value="2"/>
</dbReference>
<feature type="chain" id="PRO_5015357237" evidence="5">
    <location>
        <begin position="22"/>
        <end position="355"/>
    </location>
</feature>
<feature type="disulfide bond" evidence="4">
    <location>
        <begin position="95"/>
        <end position="104"/>
    </location>
</feature>
<keyword evidence="2" id="KW-0677">Repeat</keyword>
<organism evidence="7 8">
    <name type="scientific">Hondaea fermentalgiana</name>
    <dbReference type="NCBI Taxonomy" id="2315210"/>
    <lineage>
        <taxon>Eukaryota</taxon>
        <taxon>Sar</taxon>
        <taxon>Stramenopiles</taxon>
        <taxon>Bigyra</taxon>
        <taxon>Labyrinthulomycetes</taxon>
        <taxon>Thraustochytrida</taxon>
        <taxon>Thraustochytriidae</taxon>
        <taxon>Hondaea</taxon>
    </lineage>
</organism>
<dbReference type="Gene3D" id="2.10.25.10">
    <property type="entry name" value="Laminin"/>
    <property type="match status" value="2"/>
</dbReference>
<dbReference type="GO" id="GO:0007157">
    <property type="term" value="P:heterophilic cell-cell adhesion via plasma membrane cell adhesion molecules"/>
    <property type="evidence" value="ECO:0007669"/>
    <property type="project" value="TreeGrafter"/>
</dbReference>
<dbReference type="Gene3D" id="2.60.120.260">
    <property type="entry name" value="Galactose-binding domain-like"/>
    <property type="match status" value="1"/>
</dbReference>
<feature type="signal peptide" evidence="5">
    <location>
        <begin position="1"/>
        <end position="21"/>
    </location>
</feature>